<dbReference type="Pfam" id="PF07690">
    <property type="entry name" value="MFS_1"/>
    <property type="match status" value="1"/>
</dbReference>
<feature type="transmembrane region" description="Helical" evidence="6">
    <location>
        <begin position="511"/>
        <end position="535"/>
    </location>
</feature>
<name>A0AAJ0BYZ8_9PEZI</name>
<sequence>MAASTPSPDLEGSSSSPADGHSQRSRNASIGSEEASGNPEHEDAENEKRHSDESLYPPHDGVKERDRDSDTERSSEVRCPPITRTVSEVHDGIESRRDVEIGDGVEQQAGVGSQEDPNLVTWDGPDDPQNPKTWTMRKKWAAVTIVSLFTLISPLGSTMIAPALTAIGRDLSIPSAFDQALTLSIFILAYAVGPLFLGPMSELYGRVPVLQLSNLVFLFFNLGCGLAQTKGQMMGFRFMAGLGGSAPLAIGGGVLGDLFTAEQRGRAMSIYSLAPLLGPAIGPIAGGFVTQRTSWRWVFYATTIADAVIQLAGLFLLRETFAPVLLARKRARLVRETGNAALHTEYDRPDRTVTQTLTNALTRPFRLLGTQVIVQVLALYLMFLYGQLYLQLSTFPRLWETKYGESVEIGGLNYISLGLGLWLGSQICAPLQDRVYAWMKRREGVEVGRPEFRTPMMIPGAVAVPVGLLIYGWGAQYRVHWIVPNIGVAIFAAGTIIGFQCIQGYLVDSYTLYAASAVGAGTVLRSLAGFGFPLFAPQMYDRLDYGWGNTTLALVAVVIGWPAPILLWKYGEKLRKRSPFAAGG</sequence>
<dbReference type="PANTHER" id="PTHR23502:SF60">
    <property type="entry name" value="MAJOR FACILITATOR SUPERFAMILY (MFS) PROFILE DOMAIN-CONTAINING PROTEIN-RELATED"/>
    <property type="match status" value="1"/>
</dbReference>
<protein>
    <submittedName>
        <fullName evidence="8">MFS general substrate transporter</fullName>
    </submittedName>
</protein>
<reference evidence="8" key="1">
    <citation type="submission" date="2023-06" db="EMBL/GenBank/DDBJ databases">
        <title>Genome-scale phylogeny and comparative genomics of the fungal order Sordariales.</title>
        <authorList>
            <consortium name="Lawrence Berkeley National Laboratory"/>
            <person name="Hensen N."/>
            <person name="Bonometti L."/>
            <person name="Westerberg I."/>
            <person name="Brannstrom I.O."/>
            <person name="Guillou S."/>
            <person name="Cros-Aarteil S."/>
            <person name="Calhoun S."/>
            <person name="Haridas S."/>
            <person name="Kuo A."/>
            <person name="Mondo S."/>
            <person name="Pangilinan J."/>
            <person name="Riley R."/>
            <person name="Labutti K."/>
            <person name="Andreopoulos B."/>
            <person name="Lipzen A."/>
            <person name="Chen C."/>
            <person name="Yanf M."/>
            <person name="Daum C."/>
            <person name="Ng V."/>
            <person name="Clum A."/>
            <person name="Steindorff A."/>
            <person name="Ohm R."/>
            <person name="Martin F."/>
            <person name="Silar P."/>
            <person name="Natvig D."/>
            <person name="Lalanne C."/>
            <person name="Gautier V."/>
            <person name="Ament-Velasquez S.L."/>
            <person name="Kruys A."/>
            <person name="Hutchinson M.I."/>
            <person name="Powell A.J."/>
            <person name="Barry K."/>
            <person name="Miller A.N."/>
            <person name="Grigoriev I.V."/>
            <person name="Debuchy R."/>
            <person name="Gladieux P."/>
            <person name="Thoren M.H."/>
            <person name="Johannesson H."/>
        </authorList>
    </citation>
    <scope>NUCLEOTIDE SEQUENCE</scope>
    <source>
        <strain evidence="8">8032-3</strain>
    </source>
</reference>
<feature type="transmembrane region" description="Helical" evidence="6">
    <location>
        <begin position="234"/>
        <end position="258"/>
    </location>
</feature>
<evidence type="ECO:0000313" key="9">
    <source>
        <dbReference type="Proteomes" id="UP001244011"/>
    </source>
</evidence>
<dbReference type="PANTHER" id="PTHR23502">
    <property type="entry name" value="MAJOR FACILITATOR SUPERFAMILY"/>
    <property type="match status" value="1"/>
</dbReference>
<dbReference type="InterPro" id="IPR011701">
    <property type="entry name" value="MFS"/>
</dbReference>
<feature type="transmembrane region" description="Helical" evidence="6">
    <location>
        <begin position="297"/>
        <end position="317"/>
    </location>
</feature>
<evidence type="ECO:0000259" key="7">
    <source>
        <dbReference type="PROSITE" id="PS50850"/>
    </source>
</evidence>
<dbReference type="AlphaFoldDB" id="A0AAJ0BYZ8"/>
<dbReference type="GO" id="GO:0016020">
    <property type="term" value="C:membrane"/>
    <property type="evidence" value="ECO:0007669"/>
    <property type="project" value="UniProtKB-SubCell"/>
</dbReference>
<keyword evidence="9" id="KW-1185">Reference proteome</keyword>
<evidence type="ECO:0000256" key="5">
    <source>
        <dbReference type="SAM" id="MobiDB-lite"/>
    </source>
</evidence>
<feature type="compositionally biased region" description="Basic and acidic residues" evidence="5">
    <location>
        <begin position="60"/>
        <end position="76"/>
    </location>
</feature>
<feature type="region of interest" description="Disordered" evidence="5">
    <location>
        <begin position="1"/>
        <end position="95"/>
    </location>
</feature>
<feature type="region of interest" description="Disordered" evidence="5">
    <location>
        <begin position="107"/>
        <end position="132"/>
    </location>
</feature>
<dbReference type="PROSITE" id="PS50850">
    <property type="entry name" value="MFS"/>
    <property type="match status" value="1"/>
</dbReference>
<keyword evidence="3 6" id="KW-1133">Transmembrane helix</keyword>
<feature type="domain" description="Major facilitator superfamily (MFS) profile" evidence="7">
    <location>
        <begin position="142"/>
        <end position="575"/>
    </location>
</feature>
<feature type="compositionally biased region" description="Polar residues" evidence="5">
    <location>
        <begin position="1"/>
        <end position="17"/>
    </location>
</feature>
<evidence type="ECO:0000256" key="2">
    <source>
        <dbReference type="ARBA" id="ARBA00022692"/>
    </source>
</evidence>
<feature type="transmembrane region" description="Helical" evidence="6">
    <location>
        <begin position="452"/>
        <end position="473"/>
    </location>
</feature>
<feature type="transmembrane region" description="Helical" evidence="6">
    <location>
        <begin position="547"/>
        <end position="568"/>
    </location>
</feature>
<dbReference type="Gene3D" id="1.20.1250.20">
    <property type="entry name" value="MFS general substrate transporter like domains"/>
    <property type="match status" value="1"/>
</dbReference>
<feature type="transmembrane region" description="Helical" evidence="6">
    <location>
        <begin position="479"/>
        <end position="499"/>
    </location>
</feature>
<dbReference type="CDD" id="cd17323">
    <property type="entry name" value="MFS_Tpo1_MDR_like"/>
    <property type="match status" value="1"/>
</dbReference>
<organism evidence="8 9">
    <name type="scientific">Phialemonium atrogriseum</name>
    <dbReference type="NCBI Taxonomy" id="1093897"/>
    <lineage>
        <taxon>Eukaryota</taxon>
        <taxon>Fungi</taxon>
        <taxon>Dikarya</taxon>
        <taxon>Ascomycota</taxon>
        <taxon>Pezizomycotina</taxon>
        <taxon>Sordariomycetes</taxon>
        <taxon>Sordariomycetidae</taxon>
        <taxon>Cephalothecales</taxon>
        <taxon>Cephalothecaceae</taxon>
        <taxon>Phialemonium</taxon>
    </lineage>
</organism>
<comment type="subcellular location">
    <subcellularLocation>
        <location evidence="1">Membrane</location>
        <topology evidence="1">Multi-pass membrane protein</topology>
    </subcellularLocation>
</comment>
<feature type="transmembrane region" description="Helical" evidence="6">
    <location>
        <begin position="412"/>
        <end position="431"/>
    </location>
</feature>
<feature type="transmembrane region" description="Helical" evidence="6">
    <location>
        <begin position="176"/>
        <end position="197"/>
    </location>
</feature>
<dbReference type="RefSeq" id="XP_060283059.1">
    <property type="nucleotide sequence ID" value="XM_060430573.1"/>
</dbReference>
<dbReference type="EMBL" id="MU839010">
    <property type="protein sequence ID" value="KAK1766846.1"/>
    <property type="molecule type" value="Genomic_DNA"/>
</dbReference>
<evidence type="ECO:0000313" key="8">
    <source>
        <dbReference type="EMBL" id="KAK1766846.1"/>
    </source>
</evidence>
<dbReference type="InterPro" id="IPR036259">
    <property type="entry name" value="MFS_trans_sf"/>
</dbReference>
<comment type="caution">
    <text evidence="8">The sequence shown here is derived from an EMBL/GenBank/DDBJ whole genome shotgun (WGS) entry which is preliminary data.</text>
</comment>
<evidence type="ECO:0000256" key="6">
    <source>
        <dbReference type="SAM" id="Phobius"/>
    </source>
</evidence>
<keyword evidence="4 6" id="KW-0472">Membrane</keyword>
<dbReference type="InterPro" id="IPR020846">
    <property type="entry name" value="MFS_dom"/>
</dbReference>
<keyword evidence="2 6" id="KW-0812">Transmembrane</keyword>
<feature type="transmembrane region" description="Helical" evidence="6">
    <location>
        <begin position="372"/>
        <end position="392"/>
    </location>
</feature>
<dbReference type="GO" id="GO:0022857">
    <property type="term" value="F:transmembrane transporter activity"/>
    <property type="evidence" value="ECO:0007669"/>
    <property type="project" value="InterPro"/>
</dbReference>
<evidence type="ECO:0000256" key="1">
    <source>
        <dbReference type="ARBA" id="ARBA00004141"/>
    </source>
</evidence>
<dbReference type="Proteomes" id="UP001244011">
    <property type="component" value="Unassembled WGS sequence"/>
</dbReference>
<dbReference type="SUPFAM" id="SSF103473">
    <property type="entry name" value="MFS general substrate transporter"/>
    <property type="match status" value="1"/>
</dbReference>
<evidence type="ECO:0000256" key="4">
    <source>
        <dbReference type="ARBA" id="ARBA00023136"/>
    </source>
</evidence>
<dbReference type="FunFam" id="1.20.1250.20:FF:000011">
    <property type="entry name" value="MFS multidrug transporter, putative"/>
    <property type="match status" value="1"/>
</dbReference>
<evidence type="ECO:0000256" key="3">
    <source>
        <dbReference type="ARBA" id="ARBA00022989"/>
    </source>
</evidence>
<proteinExistence type="predicted"/>
<feature type="transmembrane region" description="Helical" evidence="6">
    <location>
        <begin position="270"/>
        <end position="291"/>
    </location>
</feature>
<gene>
    <name evidence="8" type="ORF">QBC33DRAFT_570397</name>
</gene>
<accession>A0AAJ0BYZ8</accession>
<feature type="transmembrane region" description="Helical" evidence="6">
    <location>
        <begin position="209"/>
        <end position="228"/>
    </location>
</feature>
<feature type="transmembrane region" description="Helical" evidence="6">
    <location>
        <begin position="140"/>
        <end position="164"/>
    </location>
</feature>
<dbReference type="GeneID" id="85313760"/>